<evidence type="ECO:0000256" key="1">
    <source>
        <dbReference type="SAM" id="MobiDB-lite"/>
    </source>
</evidence>
<dbReference type="Gene3D" id="3.30.300.20">
    <property type="match status" value="1"/>
</dbReference>
<evidence type="ECO:0000313" key="2">
    <source>
        <dbReference type="EMBL" id="XBH05052.1"/>
    </source>
</evidence>
<dbReference type="InterPro" id="IPR015946">
    <property type="entry name" value="KH_dom-like_a/b"/>
</dbReference>
<proteinExistence type="predicted"/>
<accession>A0AAU7CIU0</accession>
<reference evidence="2" key="1">
    <citation type="submission" date="2024-05" db="EMBL/GenBank/DDBJ databases">
        <title>Planctomycetes of the genus Singulisphaera possess chitinolytic capabilities.</title>
        <authorList>
            <person name="Ivanova A."/>
        </authorList>
    </citation>
    <scope>NUCLEOTIDE SEQUENCE</scope>
    <source>
        <strain evidence="2">Ch08T</strain>
    </source>
</reference>
<dbReference type="AlphaFoldDB" id="A0AAU7CIU0"/>
<organism evidence="2">
    <name type="scientific">Singulisphaera sp. Ch08</name>
    <dbReference type="NCBI Taxonomy" id="3120278"/>
    <lineage>
        <taxon>Bacteria</taxon>
        <taxon>Pseudomonadati</taxon>
        <taxon>Planctomycetota</taxon>
        <taxon>Planctomycetia</taxon>
        <taxon>Isosphaerales</taxon>
        <taxon>Isosphaeraceae</taxon>
        <taxon>Singulisphaera</taxon>
    </lineage>
</organism>
<feature type="compositionally biased region" description="Basic and acidic residues" evidence="1">
    <location>
        <begin position="19"/>
        <end position="35"/>
    </location>
</feature>
<feature type="region of interest" description="Disordered" evidence="1">
    <location>
        <begin position="1"/>
        <end position="39"/>
    </location>
</feature>
<dbReference type="RefSeq" id="WP_406697846.1">
    <property type="nucleotide sequence ID" value="NZ_CP155447.1"/>
</dbReference>
<sequence>MTLRKPSQKQLRSLCAQPHPDDGVEPREWLKEGRSGRKSSRKAWQLCGQVAEALGQVLAGDCGDDVLRNLQVVAVEPAPDASRLLVTVCVQPSSEVISPTLVLERLARASGRLRCEVAAAITRKRTPTLGFRLALPVGDAQGGSVVIR</sequence>
<gene>
    <name evidence="2" type="ORF">V5E97_03265</name>
</gene>
<dbReference type="SUPFAM" id="SSF89919">
    <property type="entry name" value="Ribosome-binding factor A, RbfA"/>
    <property type="match status" value="1"/>
</dbReference>
<name>A0AAU7CIU0_9BACT</name>
<dbReference type="EMBL" id="CP155447">
    <property type="protein sequence ID" value="XBH05052.1"/>
    <property type="molecule type" value="Genomic_DNA"/>
</dbReference>
<dbReference type="InterPro" id="IPR023799">
    <property type="entry name" value="RbfA_dom_sf"/>
</dbReference>
<protein>
    <submittedName>
        <fullName evidence="2">Ribosome-binding factor A</fullName>
    </submittedName>
</protein>